<dbReference type="AlphaFoldDB" id="A0A1L8EWG7"/>
<dbReference type="Proteomes" id="UP000186698">
    <property type="component" value="Chromosome 9_10L"/>
</dbReference>
<gene>
    <name evidence="2" type="primary">LOC108701404</name>
</gene>
<organism evidence="1 2">
    <name type="scientific">Xenopus laevis</name>
    <name type="common">African clawed frog</name>
    <dbReference type="NCBI Taxonomy" id="8355"/>
    <lineage>
        <taxon>Eukaryota</taxon>
        <taxon>Metazoa</taxon>
        <taxon>Chordata</taxon>
        <taxon>Craniata</taxon>
        <taxon>Vertebrata</taxon>
        <taxon>Euteleostomi</taxon>
        <taxon>Amphibia</taxon>
        <taxon>Batrachia</taxon>
        <taxon>Anura</taxon>
        <taxon>Pipoidea</taxon>
        <taxon>Pipidae</taxon>
        <taxon>Xenopodinae</taxon>
        <taxon>Xenopus</taxon>
        <taxon>Xenopus</taxon>
    </lineage>
</organism>
<name>A0A1L8EWG7_XENLA</name>
<proteinExistence type="predicted"/>
<dbReference type="PaxDb" id="8355-A0A1L8EWG7"/>
<dbReference type="GeneID" id="108701404"/>
<protein>
    <submittedName>
        <fullName evidence="2">Uncharacterized protein LOC108701404 isoform X1</fullName>
    </submittedName>
</protein>
<dbReference type="CTD" id="108701404"/>
<keyword evidence="1" id="KW-1185">Reference proteome</keyword>
<evidence type="ECO:0000313" key="2">
    <source>
        <dbReference type="RefSeq" id="XP_018091509.1"/>
    </source>
</evidence>
<dbReference type="OrthoDB" id="10301504at2759"/>
<accession>A0A1L8EWG7</accession>
<dbReference type="OMA" id="GTWICST"/>
<dbReference type="KEGG" id="xla:108701404"/>
<reference evidence="2" key="1">
    <citation type="submission" date="2025-08" db="UniProtKB">
        <authorList>
            <consortium name="RefSeq"/>
        </authorList>
    </citation>
    <scope>IDENTIFICATION</scope>
    <source>
        <strain evidence="2">J_2021</strain>
        <tissue evidence="2">Erythrocytes</tissue>
    </source>
</reference>
<sequence>MVILSIPSKEQVPGDDSFIKSSLPIGSSVASKCSTDIDLEAQISLLTAYCPSYSPDLYLLCAHPTHKPVLPVSFKNNTLNAEGTWICSTDLLQPSLFRNRPRLLPHGTKMYNFIPHSTDELWETSDSLLHGHRCHSADKHLGILSTSRNIKRNFKLKYLHPKKRLLQEYLWMKQDS</sequence>
<dbReference type="RefSeq" id="XP_018091509.1">
    <property type="nucleotide sequence ID" value="XM_018236020.2"/>
</dbReference>
<evidence type="ECO:0000313" key="1">
    <source>
        <dbReference type="Proteomes" id="UP000186698"/>
    </source>
</evidence>